<organism evidence="1 2">
    <name type="scientific">Trichonephila clavata</name>
    <name type="common">Joro spider</name>
    <name type="synonym">Nephila clavata</name>
    <dbReference type="NCBI Taxonomy" id="2740835"/>
    <lineage>
        <taxon>Eukaryota</taxon>
        <taxon>Metazoa</taxon>
        <taxon>Ecdysozoa</taxon>
        <taxon>Arthropoda</taxon>
        <taxon>Chelicerata</taxon>
        <taxon>Arachnida</taxon>
        <taxon>Araneae</taxon>
        <taxon>Araneomorphae</taxon>
        <taxon>Entelegynae</taxon>
        <taxon>Araneoidea</taxon>
        <taxon>Nephilidae</taxon>
        <taxon>Trichonephila</taxon>
    </lineage>
</organism>
<dbReference type="EMBL" id="BMAO01014579">
    <property type="protein sequence ID" value="GFQ95829.1"/>
    <property type="molecule type" value="Genomic_DNA"/>
</dbReference>
<name>A0A8X6I013_TRICU</name>
<evidence type="ECO:0000313" key="1">
    <source>
        <dbReference type="EMBL" id="GFQ95829.1"/>
    </source>
</evidence>
<dbReference type="Proteomes" id="UP000887116">
    <property type="component" value="Unassembled WGS sequence"/>
</dbReference>
<gene>
    <name evidence="1" type="ORF">TNCT_268681</name>
</gene>
<comment type="caution">
    <text evidence="1">The sequence shown here is derived from an EMBL/GenBank/DDBJ whole genome shotgun (WGS) entry which is preliminary data.</text>
</comment>
<accession>A0A8X6I013</accession>
<dbReference type="AlphaFoldDB" id="A0A8X6I013"/>
<reference evidence="1" key="1">
    <citation type="submission" date="2020-07" db="EMBL/GenBank/DDBJ databases">
        <title>Multicomponent nature underlies the extraordinary mechanical properties of spider dragline silk.</title>
        <authorList>
            <person name="Kono N."/>
            <person name="Nakamura H."/>
            <person name="Mori M."/>
            <person name="Yoshida Y."/>
            <person name="Ohtoshi R."/>
            <person name="Malay A.D."/>
            <person name="Moran D.A.P."/>
            <person name="Tomita M."/>
            <person name="Numata K."/>
            <person name="Arakawa K."/>
        </authorList>
    </citation>
    <scope>NUCLEOTIDE SEQUENCE</scope>
</reference>
<evidence type="ECO:0000313" key="2">
    <source>
        <dbReference type="Proteomes" id="UP000887116"/>
    </source>
</evidence>
<protein>
    <submittedName>
        <fullName evidence="1">Uncharacterized protein</fullName>
    </submittedName>
</protein>
<proteinExistence type="predicted"/>
<keyword evidence="2" id="KW-1185">Reference proteome</keyword>
<sequence>MIFVEDGSSPYNDSVVQQVLRQIFIDTRVISHCFPTTCLITRLISLRETSGFENSIRIRLALLCIQKTAFFACSYSYLFPPWKGLWRTTGHMQGICGTFYGVITPPNGNFLS</sequence>